<name>A0A840FWY9_9BURK</name>
<comment type="caution">
    <text evidence="2">The sequence shown here is derived from an EMBL/GenBank/DDBJ whole genome shotgun (WGS) entry which is preliminary data.</text>
</comment>
<feature type="chain" id="PRO_5032648023" evidence="1">
    <location>
        <begin position="23"/>
        <end position="567"/>
    </location>
</feature>
<protein>
    <submittedName>
        <fullName evidence="2">Uncharacterized protein</fullName>
    </submittedName>
</protein>
<dbReference type="AlphaFoldDB" id="A0A840FWY9"/>
<dbReference type="EMBL" id="JACIFZ010000006">
    <property type="protein sequence ID" value="MBB4223960.1"/>
    <property type="molecule type" value="Genomic_DNA"/>
</dbReference>
<feature type="signal peptide" evidence="1">
    <location>
        <begin position="1"/>
        <end position="22"/>
    </location>
</feature>
<gene>
    <name evidence="2" type="ORF">GGD71_004751</name>
</gene>
<reference evidence="2 3" key="1">
    <citation type="submission" date="2020-08" db="EMBL/GenBank/DDBJ databases">
        <title>Genomic Encyclopedia of Type Strains, Phase IV (KMG-V): Genome sequencing to study the core and pangenomes of soil and plant-associated prokaryotes.</title>
        <authorList>
            <person name="Whitman W."/>
        </authorList>
    </citation>
    <scope>NUCLEOTIDE SEQUENCE [LARGE SCALE GENOMIC DNA]</scope>
    <source>
        <strain evidence="2 3">34/80</strain>
    </source>
</reference>
<keyword evidence="1" id="KW-0732">Signal</keyword>
<organism evidence="2 3">
    <name type="scientific">Variovorax guangxiensis</name>
    <dbReference type="NCBI Taxonomy" id="1775474"/>
    <lineage>
        <taxon>Bacteria</taxon>
        <taxon>Pseudomonadati</taxon>
        <taxon>Pseudomonadota</taxon>
        <taxon>Betaproteobacteria</taxon>
        <taxon>Burkholderiales</taxon>
        <taxon>Comamonadaceae</taxon>
        <taxon>Variovorax</taxon>
    </lineage>
</organism>
<dbReference type="Proteomes" id="UP000524450">
    <property type="component" value="Unassembled WGS sequence"/>
</dbReference>
<evidence type="ECO:0000313" key="3">
    <source>
        <dbReference type="Proteomes" id="UP000524450"/>
    </source>
</evidence>
<proteinExistence type="predicted"/>
<accession>A0A840FWY9</accession>
<sequence length="567" mass="60951">MFKQRLVPTVIPLLLTTTAVVAQFPKLPDLNWRPPELPNLPTISPPKLDLPNLNIPGVRLPNSGEVLKEIGNVPKNVERESREALGQPTREIQIAAGNVVRTYQKAGSDTVATIHKAGDDAYATYVKALEDGARETRTAFDESIEAGQAAAKFTERQLKSTAKNLEKGAGRLQEGKFVDAVWHWSTDNLGSSEDNFFKATQDSKLINQAAATAASTYGGPGGAAAYAAWSTYKATGDANLAFRAGFVAAASSQAGTYTAKMPTGTMGELVKKTAMAGAAGGIAVAAAGGDQEAVQKAFLQSGGTVLVQGSMDRVKGYSPKADEAVKLYGCISAKDVKCFSETTYGKKGAQFLKDKYGNPLTQSKVGQVATTAWKNYNEATVAGKRIAEVIKISKLPGKEAIPVLNNKYVMTWVYRDGNNVSMSAPTVVLTQVAQNPPFKYKVTYTRSEELAVVAAAGKTSQLQSQPRSRETLKRPAKIISKANSKAPAKEAPAAKTTAVYVCPIRGFNRTVTVTPYGLGCEAWYKQEDEERTLIWRTDTKRHACLAEAKKFVAEKLRAKGLQCRRVA</sequence>
<evidence type="ECO:0000256" key="1">
    <source>
        <dbReference type="SAM" id="SignalP"/>
    </source>
</evidence>
<evidence type="ECO:0000313" key="2">
    <source>
        <dbReference type="EMBL" id="MBB4223960.1"/>
    </source>
</evidence>
<dbReference type="RefSeq" id="WP_184641042.1">
    <property type="nucleotide sequence ID" value="NZ_JACIFZ010000006.1"/>
</dbReference>